<name>A0A930W3B4_9ACTN</name>
<keyword evidence="6" id="KW-1133">Transmembrane helix</keyword>
<dbReference type="InterPro" id="IPR013783">
    <property type="entry name" value="Ig-like_fold"/>
</dbReference>
<reference evidence="9" key="1">
    <citation type="submission" date="2020-04" db="EMBL/GenBank/DDBJ databases">
        <title>Deep metagenomics examines the oral microbiome during advanced dental caries in children, revealing novel taxa and co-occurrences with host molecules.</title>
        <authorList>
            <person name="Baker J.L."/>
            <person name="Morton J.T."/>
            <person name="Dinis M."/>
            <person name="Alvarez R."/>
            <person name="Tran N.C."/>
            <person name="Knight R."/>
            <person name="Edlund A."/>
        </authorList>
    </citation>
    <scope>NUCLEOTIDE SEQUENCE</scope>
    <source>
        <strain evidence="9">JCVI_22A_bin.2</strain>
    </source>
</reference>
<dbReference type="AlphaFoldDB" id="A0A930W3B4"/>
<keyword evidence="3 7" id="KW-0732">Signal</keyword>
<proteinExistence type="predicted"/>
<keyword evidence="6" id="KW-0472">Membrane</keyword>
<evidence type="ECO:0000256" key="7">
    <source>
        <dbReference type="SAM" id="SignalP"/>
    </source>
</evidence>
<dbReference type="Gene3D" id="2.60.40.10">
    <property type="entry name" value="Immunoglobulins"/>
    <property type="match status" value="1"/>
</dbReference>
<evidence type="ECO:0000256" key="2">
    <source>
        <dbReference type="ARBA" id="ARBA00022525"/>
    </source>
</evidence>
<accession>A0A930W3B4</accession>
<feature type="domain" description="Gram-positive cocci surface proteins LPxTG" evidence="8">
    <location>
        <begin position="598"/>
        <end position="629"/>
    </location>
</feature>
<dbReference type="GO" id="GO:0005975">
    <property type="term" value="P:carbohydrate metabolic process"/>
    <property type="evidence" value="ECO:0007669"/>
    <property type="project" value="UniProtKB-ARBA"/>
</dbReference>
<dbReference type="Pfam" id="PF00746">
    <property type="entry name" value="Gram_pos_anchor"/>
    <property type="match status" value="1"/>
</dbReference>
<evidence type="ECO:0000256" key="3">
    <source>
        <dbReference type="ARBA" id="ARBA00022729"/>
    </source>
</evidence>
<feature type="transmembrane region" description="Helical" evidence="6">
    <location>
        <begin position="604"/>
        <end position="625"/>
    </location>
</feature>
<evidence type="ECO:0000256" key="1">
    <source>
        <dbReference type="ARBA" id="ARBA00022512"/>
    </source>
</evidence>
<keyword evidence="4" id="KW-0572">Peptidoglycan-anchor</keyword>
<evidence type="ECO:0000256" key="4">
    <source>
        <dbReference type="ARBA" id="ARBA00023088"/>
    </source>
</evidence>
<keyword evidence="1" id="KW-0134">Cell wall</keyword>
<dbReference type="Pfam" id="PF17802">
    <property type="entry name" value="SpaA"/>
    <property type="match status" value="1"/>
</dbReference>
<gene>
    <name evidence="9" type="ORF">HXK23_00770</name>
</gene>
<feature type="region of interest" description="Disordered" evidence="5">
    <location>
        <begin position="563"/>
        <end position="602"/>
    </location>
</feature>
<dbReference type="InterPro" id="IPR041033">
    <property type="entry name" value="SpaA_PFL_dom_1"/>
</dbReference>
<dbReference type="InterPro" id="IPR019931">
    <property type="entry name" value="LPXTG_anchor"/>
</dbReference>
<comment type="caution">
    <text evidence="9">The sequence shown here is derived from an EMBL/GenBank/DDBJ whole genome shotgun (WGS) entry which is preliminary data.</text>
</comment>
<dbReference type="EMBL" id="JABZGT010000017">
    <property type="protein sequence ID" value="MBF4808755.1"/>
    <property type="molecule type" value="Genomic_DNA"/>
</dbReference>
<dbReference type="PROSITE" id="PS50847">
    <property type="entry name" value="GRAM_POS_ANCHORING"/>
    <property type="match status" value="1"/>
</dbReference>
<evidence type="ECO:0000259" key="8">
    <source>
        <dbReference type="PROSITE" id="PS50847"/>
    </source>
</evidence>
<keyword evidence="6" id="KW-0812">Transmembrane</keyword>
<keyword evidence="2" id="KW-0964">Secreted</keyword>
<evidence type="ECO:0000313" key="9">
    <source>
        <dbReference type="EMBL" id="MBF4808755.1"/>
    </source>
</evidence>
<evidence type="ECO:0000256" key="5">
    <source>
        <dbReference type="SAM" id="MobiDB-lite"/>
    </source>
</evidence>
<feature type="signal peptide" evidence="7">
    <location>
        <begin position="1"/>
        <end position="41"/>
    </location>
</feature>
<evidence type="ECO:0000256" key="6">
    <source>
        <dbReference type="SAM" id="Phobius"/>
    </source>
</evidence>
<protein>
    <submittedName>
        <fullName evidence="9">LPXTG cell wall anchor domain-containing protein</fullName>
    </submittedName>
</protein>
<organism evidence="9 10">
    <name type="scientific">Lancefieldella parvula</name>
    <dbReference type="NCBI Taxonomy" id="1382"/>
    <lineage>
        <taxon>Bacteria</taxon>
        <taxon>Bacillati</taxon>
        <taxon>Actinomycetota</taxon>
        <taxon>Coriobacteriia</taxon>
        <taxon>Coriobacteriales</taxon>
        <taxon>Atopobiaceae</taxon>
        <taxon>Lancefieldella</taxon>
    </lineage>
</organism>
<feature type="compositionally biased region" description="Pro residues" evidence="5">
    <location>
        <begin position="573"/>
        <end position="585"/>
    </location>
</feature>
<evidence type="ECO:0000313" key="10">
    <source>
        <dbReference type="Proteomes" id="UP000772566"/>
    </source>
</evidence>
<dbReference type="NCBIfam" id="TIGR01167">
    <property type="entry name" value="LPXTG_anchor"/>
    <property type="match status" value="1"/>
</dbReference>
<sequence>MNSTSVRSVRSTRFSRFTVLAILMLFVGAILAFALPHTAFAADPTVYSEDVDGAPLDGTQTVANPFPDFISDAEIQAEITAQAAKPREDRTGVIARYYWVKPDGTALKLDMDPTKYSVAQMIAEGGEIRAYYVLLGDTENLINFPHNDPNGYGLRKVAVSAHAAVDTYKPMDATGALSGGGPKNNLMFTVKVNGQSIMGGTSYEEPAAVFTAPVTARQYIEFSAPLNISDRSYQLGIQGGIKKSWGGTHAYTKRYPARVIDTATAVYHYVDDLAYRQLNGLGLSDPIAQRNAGLPIYGNGAVSVLGLDDLAATYTTSAAFEDRQVSARYNTKGHVVYMPEYAGVTADDSVAGGNKFETDPSTNLLLTTVRKSVDEIKSAGPGDSYVYIANDIDVPEGTSLAIGTYNSGPRDNSVLAPGFNADGSVNRTRQYYLTYRAVPSPLKLVKTDSDDASKPVAGATYSLYKADGTLVKEGITTGADGTFTSGDILTKTELTALVQNTAATADLLTKGIYQDGNKFYLTPGDYYLVETASPEGYELNTNQIPFTVAPATFNAADETIVPAEVTTADKPITPTPTPTPDPNPEPKPKTPKKKRSNLPDTGDAMSIASALAAAGIIASGLAYSVKLRR</sequence>
<feature type="chain" id="PRO_5037886318" evidence="7">
    <location>
        <begin position="42"/>
        <end position="629"/>
    </location>
</feature>
<dbReference type="Proteomes" id="UP000772566">
    <property type="component" value="Unassembled WGS sequence"/>
</dbReference>